<evidence type="ECO:0000313" key="2">
    <source>
        <dbReference type="EMBL" id="CAC5405787.1"/>
    </source>
</evidence>
<evidence type="ECO:0000313" key="3">
    <source>
        <dbReference type="Proteomes" id="UP000507470"/>
    </source>
</evidence>
<dbReference type="OrthoDB" id="6103949at2759"/>
<dbReference type="Proteomes" id="UP000507470">
    <property type="component" value="Unassembled WGS sequence"/>
</dbReference>
<dbReference type="EMBL" id="CACVKT020007138">
    <property type="protein sequence ID" value="CAC5405787.1"/>
    <property type="molecule type" value="Genomic_DNA"/>
</dbReference>
<evidence type="ECO:0000256" key="1">
    <source>
        <dbReference type="SAM" id="MobiDB-lite"/>
    </source>
</evidence>
<feature type="region of interest" description="Disordered" evidence="1">
    <location>
        <begin position="579"/>
        <end position="604"/>
    </location>
</feature>
<organism evidence="2 3">
    <name type="scientific">Mytilus coruscus</name>
    <name type="common">Sea mussel</name>
    <dbReference type="NCBI Taxonomy" id="42192"/>
    <lineage>
        <taxon>Eukaryota</taxon>
        <taxon>Metazoa</taxon>
        <taxon>Spiralia</taxon>
        <taxon>Lophotrochozoa</taxon>
        <taxon>Mollusca</taxon>
        <taxon>Bivalvia</taxon>
        <taxon>Autobranchia</taxon>
        <taxon>Pteriomorphia</taxon>
        <taxon>Mytilida</taxon>
        <taxon>Mytiloidea</taxon>
        <taxon>Mytilidae</taxon>
        <taxon>Mytilinae</taxon>
        <taxon>Mytilus</taxon>
    </lineage>
</organism>
<feature type="compositionally biased region" description="Basic and acidic residues" evidence="1">
    <location>
        <begin position="501"/>
        <end position="522"/>
    </location>
</feature>
<accession>A0A6J8DDN6</accession>
<gene>
    <name evidence="2" type="ORF">MCOR_39440</name>
</gene>
<proteinExistence type="predicted"/>
<reference evidence="2 3" key="1">
    <citation type="submission" date="2020-06" db="EMBL/GenBank/DDBJ databases">
        <authorList>
            <person name="Li R."/>
            <person name="Bekaert M."/>
        </authorList>
    </citation>
    <scope>NUCLEOTIDE SEQUENCE [LARGE SCALE GENOMIC DNA]</scope>
    <source>
        <strain evidence="3">wild</strain>
    </source>
</reference>
<feature type="region of interest" description="Disordered" evidence="1">
    <location>
        <begin position="849"/>
        <end position="898"/>
    </location>
</feature>
<keyword evidence="3" id="KW-1185">Reference proteome</keyword>
<feature type="region of interest" description="Disordered" evidence="1">
    <location>
        <begin position="501"/>
        <end position="560"/>
    </location>
</feature>
<protein>
    <submittedName>
        <fullName evidence="2">Uncharacterized protein</fullName>
    </submittedName>
</protein>
<sequence length="1394" mass="156808">MDSIDGNAISISIKEENVDRSNDLWYGTTSELTNHSDTEIIRPLHLFSHNDARNLVRSNDILNNSSTLSISTGNYVNQGNIGQIKIKTEPNSDVISKNIEQESTVYNNQNNKLEEKISNAKAPIIPTEDTPTDMKTTDLFQDLSVSRYGEQNKGEKCKIQHSSGSTSNVVLEFWEVDKSEMSCNVVNGSSQLTVYKVNENETNPETKQKENVTSALDILKNFRTNLKQNPQKSTSAQLLIEDYTGNNERSQMRQRYLSSKGSDQIPLTPDTCTSEILKNTTGKLLSEKSLPSILTHRRKVNIVYKNISKPTQTKVPKCIFAPRKIKPITRLEQRILQDGLGKVQNDQVTDNVLLDYVNRSAINQVVSQQTSSDPSVPCPKRIVMYSESFDHDAPSLIQQNDVGSKGSKQITKVEQQILQNGLGKVQNYRVTDNALLDNVNRSAVNQVANQQTSSDPSVPYPERIVMYSGTIDHETPRIIQQNHIGPKGSKNTRIVYVKNSADKRYTEDKNKRKDSQHARSEFVKLPSRIPDHRKKNPVSILHKPVPNDLPKNAPANASKTTLPIQNVPTAPATDMVSLINNPPQYSTPDKDAAKQDANPSSLQFLPTVPCPERIEMYSESFDHDSPRLIQQNDIESKGPKTTRIVYVKNSADKRYIEDKNKRKDSQLADSEFIKLPHQIPDYRKKNLVSILHKPVPNVLPENAPANANKTTLPFHNVPTAPAPDMVSLINNPPQYSNPDKDAAKQDANPSSLQFLPTVPCHELIEMYSESFDHDSPRLIQQNDIGSKGPKATRIVYVKNSADKRYIEDKNKRKDSQLACFEFIKLPPQIPDYRKKNLVNILHKPVPNDLPENAQTNANKTTIPIQNVPTAPAPDMVSLMNNPPQYSNPDKDAAKQDANPSSLQFLPTALSHSSLQNSIVLLGQNQSYSMLPDNLFTTMQPITYIPLIVPLESVPLESALTPLPLGSMPFPVSSAHSNPVTFSSENLQQIAVEQMLNTSSDVIVVKGSPVNQTIHPNSINSSGNLSNTVGLQPNLSFSSLGNSVQQQHLSKTPSFQVSPGNMAHTFSFDANNHKHSLPNDNSSITSENRQLLNYQLAQGLTRRSENNSNQLPLEESLDAQIKCEAKHSPSDFTLNDTVTEFSTHSSTFKAGMNTPEESIDDISIDEIIGTPQHANYETLQKLKNNVIQEELLRPKINWNNLRRLKYLGNRRKRKWPSSYRLSGKKRKYTITKPLVLDRSKRCFSDRYKAPMPSNVFHNGIEVESPDLNIVVESVYSLSNDSDGTDKAKDDLLHCKWFLKRQRSYFINKFKRNMKLFGIRNCKEFIDPKLSTPCFVVLDSLRNYRNTTLGNCRKTTTIYTKKIKACTQQCRDKVVADFCYKISKGKIMRHYKQEKE</sequence>
<name>A0A6J8DDN6_MYTCO</name>
<feature type="compositionally biased region" description="Polar residues" evidence="1">
    <location>
        <begin position="852"/>
        <end position="868"/>
    </location>
</feature>
<feature type="compositionally biased region" description="Polar residues" evidence="1">
    <location>
        <begin position="878"/>
        <end position="887"/>
    </location>
</feature>